<accession>A0A5B7JRM4</accession>
<sequence length="66" mass="7311">MTSLLTYGGWDSDQGDTPRGGDRRAPPRVLCSLPTPLSRWSGALTHLDSPSTFTQPRDSWTSFIFI</sequence>
<comment type="caution">
    <text evidence="2">The sequence shown here is derived from an EMBL/GenBank/DDBJ whole genome shotgun (WGS) entry which is preliminary data.</text>
</comment>
<feature type="region of interest" description="Disordered" evidence="1">
    <location>
        <begin position="1"/>
        <end position="28"/>
    </location>
</feature>
<protein>
    <submittedName>
        <fullName evidence="2">Uncharacterized protein</fullName>
    </submittedName>
</protein>
<organism evidence="2 3">
    <name type="scientific">Portunus trituberculatus</name>
    <name type="common">Swimming crab</name>
    <name type="synonym">Neptunus trituberculatus</name>
    <dbReference type="NCBI Taxonomy" id="210409"/>
    <lineage>
        <taxon>Eukaryota</taxon>
        <taxon>Metazoa</taxon>
        <taxon>Ecdysozoa</taxon>
        <taxon>Arthropoda</taxon>
        <taxon>Crustacea</taxon>
        <taxon>Multicrustacea</taxon>
        <taxon>Malacostraca</taxon>
        <taxon>Eumalacostraca</taxon>
        <taxon>Eucarida</taxon>
        <taxon>Decapoda</taxon>
        <taxon>Pleocyemata</taxon>
        <taxon>Brachyura</taxon>
        <taxon>Eubrachyura</taxon>
        <taxon>Portunoidea</taxon>
        <taxon>Portunidae</taxon>
        <taxon>Portuninae</taxon>
        <taxon>Portunus</taxon>
    </lineage>
</organism>
<keyword evidence="3" id="KW-1185">Reference proteome</keyword>
<reference evidence="2 3" key="1">
    <citation type="submission" date="2019-05" db="EMBL/GenBank/DDBJ databases">
        <title>Another draft genome of Portunus trituberculatus and its Hox gene families provides insights of decapod evolution.</title>
        <authorList>
            <person name="Jeong J.-H."/>
            <person name="Song I."/>
            <person name="Kim S."/>
            <person name="Choi T."/>
            <person name="Kim D."/>
            <person name="Ryu S."/>
            <person name="Kim W."/>
        </authorList>
    </citation>
    <scope>NUCLEOTIDE SEQUENCE [LARGE SCALE GENOMIC DNA]</scope>
    <source>
        <tissue evidence="2">Muscle</tissue>
    </source>
</reference>
<name>A0A5B7JRM4_PORTR</name>
<evidence type="ECO:0000256" key="1">
    <source>
        <dbReference type="SAM" id="MobiDB-lite"/>
    </source>
</evidence>
<dbReference type="EMBL" id="VSRR010115330">
    <property type="protein sequence ID" value="MPC98732.1"/>
    <property type="molecule type" value="Genomic_DNA"/>
</dbReference>
<evidence type="ECO:0000313" key="3">
    <source>
        <dbReference type="Proteomes" id="UP000324222"/>
    </source>
</evidence>
<proteinExistence type="predicted"/>
<evidence type="ECO:0000313" key="2">
    <source>
        <dbReference type="EMBL" id="MPC98732.1"/>
    </source>
</evidence>
<dbReference type="AlphaFoldDB" id="A0A5B7JRM4"/>
<gene>
    <name evidence="2" type="ORF">E2C01_094113</name>
</gene>
<dbReference type="Proteomes" id="UP000324222">
    <property type="component" value="Unassembled WGS sequence"/>
</dbReference>